<dbReference type="InterPro" id="IPR029071">
    <property type="entry name" value="Ubiquitin-like_domsf"/>
</dbReference>
<dbReference type="PANTHER" id="PTHR14942">
    <property type="entry name" value="U11/U12 SMALL NUCLEAR RIBONUCLEOPROTEIN 25 KDA PROTEIN"/>
    <property type="match status" value="1"/>
</dbReference>
<name>A0AAJ7XGW6_PETMA</name>
<dbReference type="CTD" id="79622"/>
<sequence>METKVETNVETSVDTNLETNVDTNVETKAEETRDETRGGETGGRGDYEEERRGDGDGEAAGGKVHEDAKRDRDEEENDDDDDEEDEEEDDDEEDEEKMSHTQFLDVFQEGMARILQDPLLCDLPVGVTLEEIRSQIALEHGRAMTVRVVRGDGDILPVVVQQDASVLDLKKALRRHMQLKMERESRTRLVSWRYVWRTYHLVFEGHQLLDDSKLLKDYGIRNRDEVTFGKTLRKR</sequence>
<dbReference type="CDD" id="cd17058">
    <property type="entry name" value="Ubl_SNRNP25"/>
    <property type="match status" value="1"/>
</dbReference>
<dbReference type="PANTHER" id="PTHR14942:SF0">
    <property type="entry name" value="U11_U12 SMALL NUCLEAR RIBONUCLEOPROTEIN 25 KDA PROTEIN"/>
    <property type="match status" value="1"/>
</dbReference>
<dbReference type="KEGG" id="pmrn:116956629"/>
<accession>A0AAJ7XGW6</accession>
<reference evidence="4" key="1">
    <citation type="submission" date="2025-08" db="UniProtKB">
        <authorList>
            <consortium name="RefSeq"/>
        </authorList>
    </citation>
    <scope>IDENTIFICATION</scope>
    <source>
        <tissue evidence="4">Sperm</tissue>
    </source>
</reference>
<dbReference type="GO" id="GO:0000398">
    <property type="term" value="P:mRNA splicing, via spliceosome"/>
    <property type="evidence" value="ECO:0007669"/>
    <property type="project" value="InterPro"/>
</dbReference>
<organism evidence="3 4">
    <name type="scientific">Petromyzon marinus</name>
    <name type="common">Sea lamprey</name>
    <dbReference type="NCBI Taxonomy" id="7757"/>
    <lineage>
        <taxon>Eukaryota</taxon>
        <taxon>Metazoa</taxon>
        <taxon>Chordata</taxon>
        <taxon>Craniata</taxon>
        <taxon>Vertebrata</taxon>
        <taxon>Cyclostomata</taxon>
        <taxon>Hyperoartia</taxon>
        <taxon>Petromyzontiformes</taxon>
        <taxon>Petromyzontidae</taxon>
        <taxon>Petromyzon</taxon>
    </lineage>
</organism>
<evidence type="ECO:0000256" key="1">
    <source>
        <dbReference type="SAM" id="MobiDB-lite"/>
    </source>
</evidence>
<feature type="compositionally biased region" description="Polar residues" evidence="1">
    <location>
        <begin position="8"/>
        <end position="24"/>
    </location>
</feature>
<dbReference type="GO" id="GO:0005689">
    <property type="term" value="C:U12-type spliceosomal complex"/>
    <property type="evidence" value="ECO:0007669"/>
    <property type="project" value="TreeGrafter"/>
</dbReference>
<dbReference type="Gene3D" id="3.10.20.90">
    <property type="entry name" value="Phosphatidylinositol 3-kinase Catalytic Subunit, Chain A, domain 1"/>
    <property type="match status" value="1"/>
</dbReference>
<feature type="compositionally biased region" description="Basic and acidic residues" evidence="1">
    <location>
        <begin position="25"/>
        <end position="55"/>
    </location>
</feature>
<protein>
    <submittedName>
        <fullName evidence="4">U11/U12 small nuclear ribonucleoprotein 25 kDa protein</fullName>
    </submittedName>
</protein>
<keyword evidence="4" id="KW-0687">Ribonucleoprotein</keyword>
<dbReference type="InterPro" id="IPR040610">
    <property type="entry name" value="SNRNP25_ubiquitin"/>
</dbReference>
<gene>
    <name evidence="4" type="primary">SNRNP25</name>
</gene>
<dbReference type="Pfam" id="PF18036">
    <property type="entry name" value="Ubiquitin_4"/>
    <property type="match status" value="1"/>
</dbReference>
<proteinExistence type="predicted"/>
<keyword evidence="3" id="KW-1185">Reference proteome</keyword>
<dbReference type="Proteomes" id="UP001318040">
    <property type="component" value="Chromosome 3"/>
</dbReference>
<feature type="compositionally biased region" description="Basic and acidic residues" evidence="1">
    <location>
        <begin position="63"/>
        <end position="72"/>
    </location>
</feature>
<evidence type="ECO:0000313" key="3">
    <source>
        <dbReference type="Proteomes" id="UP001318040"/>
    </source>
</evidence>
<feature type="region of interest" description="Disordered" evidence="1">
    <location>
        <begin position="1"/>
        <end position="99"/>
    </location>
</feature>
<dbReference type="RefSeq" id="XP_032834289.1">
    <property type="nucleotide sequence ID" value="XM_032978398.1"/>
</dbReference>
<evidence type="ECO:0000313" key="4">
    <source>
        <dbReference type="RefSeq" id="XP_032834289.1"/>
    </source>
</evidence>
<dbReference type="SUPFAM" id="SSF54236">
    <property type="entry name" value="Ubiquitin-like"/>
    <property type="match status" value="1"/>
</dbReference>
<feature type="compositionally biased region" description="Acidic residues" evidence="1">
    <location>
        <begin position="73"/>
        <end position="96"/>
    </location>
</feature>
<dbReference type="InterPro" id="IPR039690">
    <property type="entry name" value="SNRNP25"/>
</dbReference>
<feature type="domain" description="SNRNP25 ubiquitin-like" evidence="2">
    <location>
        <begin position="144"/>
        <end position="231"/>
    </location>
</feature>
<evidence type="ECO:0000259" key="2">
    <source>
        <dbReference type="Pfam" id="PF18036"/>
    </source>
</evidence>
<dbReference type="AlphaFoldDB" id="A0AAJ7XGW6"/>